<reference evidence="1 2" key="1">
    <citation type="submission" date="2012-09" db="EMBL/GenBank/DDBJ databases">
        <title>Genome Sequence of alkane-degrading Bacterium Alcanivorax sp. 19-m-6.</title>
        <authorList>
            <person name="Lai Q."/>
            <person name="Shao Z."/>
        </authorList>
    </citation>
    <scope>NUCLEOTIDE SEQUENCE [LARGE SCALE GENOMIC DNA]</scope>
    <source>
        <strain evidence="1 2">19-m-6</strain>
    </source>
</reference>
<dbReference type="RefSeq" id="WP_052041668.1">
    <property type="nucleotide sequence ID" value="NZ_ARXV01000018.1"/>
</dbReference>
<dbReference type="SUPFAM" id="SSF63592">
    <property type="entry name" value="Flagellar transcriptional activator FlhD"/>
    <property type="match status" value="1"/>
</dbReference>
<dbReference type="InterPro" id="IPR036194">
    <property type="entry name" value="FlhD_sf"/>
</dbReference>
<keyword evidence="2" id="KW-1185">Reference proteome</keyword>
<dbReference type="Gene3D" id="1.10.4000.10">
    <property type="entry name" value="Flagellar transcriptional activator FlhD"/>
    <property type="match status" value="2"/>
</dbReference>
<organism evidence="1 2">
    <name type="scientific">Alcanivorax nanhaiticus</name>
    <dbReference type="NCBI Taxonomy" id="1177154"/>
    <lineage>
        <taxon>Bacteria</taxon>
        <taxon>Pseudomonadati</taxon>
        <taxon>Pseudomonadota</taxon>
        <taxon>Gammaproteobacteria</taxon>
        <taxon>Oceanospirillales</taxon>
        <taxon>Alcanivoracaceae</taxon>
        <taxon>Alcanivorax</taxon>
    </lineage>
</organism>
<name>A0A095SG78_9GAMM</name>
<evidence type="ECO:0000313" key="2">
    <source>
        <dbReference type="Proteomes" id="UP000029444"/>
    </source>
</evidence>
<evidence type="ECO:0000313" key="1">
    <source>
        <dbReference type="EMBL" id="KGD63349.1"/>
    </source>
</evidence>
<dbReference type="OrthoDB" id="7057049at2"/>
<gene>
    <name evidence="1" type="ORF">Y5S_03335</name>
</gene>
<dbReference type="eggNOG" id="ENOG5033XEI">
    <property type="taxonomic scope" value="Bacteria"/>
</dbReference>
<comment type="caution">
    <text evidence="1">The sequence shown here is derived from an EMBL/GenBank/DDBJ whole genome shotgun (WGS) entry which is preliminary data.</text>
</comment>
<dbReference type="STRING" id="1177154.Y5S_03335"/>
<protein>
    <submittedName>
        <fullName evidence="1">Uncharacterized protein</fullName>
    </submittedName>
</protein>
<dbReference type="Proteomes" id="UP000029444">
    <property type="component" value="Unassembled WGS sequence"/>
</dbReference>
<sequence length="206" mass="22941">MPRNSITDLDMHALQVTEQRPDQNIYEFDLTLWTLLSALAKHAPEKAQVQFSLLVNGIEALAKASEDRLARLASGVLIGFKLQTDEETVLTQLKEAYVPVITLSDTKGSEFDTAYWLLLKRVAQKDHLVAAAAFGLSPALTLAVSEATDNQLRHLVTNTVTAFTLRFDPRLLPPLLMTEQGPVNAQFFFRKYQQSMSQVAQLGGRQ</sequence>
<accession>A0A095SG78</accession>
<dbReference type="EMBL" id="ARXV01000018">
    <property type="protein sequence ID" value="KGD63349.1"/>
    <property type="molecule type" value="Genomic_DNA"/>
</dbReference>
<proteinExistence type="predicted"/>
<dbReference type="AlphaFoldDB" id="A0A095SG78"/>